<accession>A0A087BT97</accession>
<reference evidence="5 6" key="1">
    <citation type="submission" date="2014-03" db="EMBL/GenBank/DDBJ databases">
        <title>Genomics of Bifidobacteria.</title>
        <authorList>
            <person name="Ventura M."/>
            <person name="Milani C."/>
            <person name="Lugli G.A."/>
        </authorList>
    </citation>
    <scope>NUCLEOTIDE SEQUENCE [LARGE SCALE GENOMIC DNA]</scope>
    <source>
        <strain evidence="5 6">LMG 11592</strain>
    </source>
</reference>
<feature type="signal peptide" evidence="4">
    <location>
        <begin position="1"/>
        <end position="32"/>
    </location>
</feature>
<organism evidence="5 6">
    <name type="scientific">Bifidobacterium minimum</name>
    <dbReference type="NCBI Taxonomy" id="1693"/>
    <lineage>
        <taxon>Bacteria</taxon>
        <taxon>Bacillati</taxon>
        <taxon>Actinomycetota</taxon>
        <taxon>Actinomycetes</taxon>
        <taxon>Bifidobacteriales</taxon>
        <taxon>Bifidobacteriaceae</taxon>
        <taxon>Bifidobacterium</taxon>
    </lineage>
</organism>
<keyword evidence="6" id="KW-1185">Reference proteome</keyword>
<proteinExistence type="inferred from homology"/>
<evidence type="ECO:0000256" key="4">
    <source>
        <dbReference type="SAM" id="SignalP"/>
    </source>
</evidence>
<comment type="similarity">
    <text evidence="1">Belongs to the bacterial solute-binding protein 1 family.</text>
</comment>
<dbReference type="InterPro" id="IPR006059">
    <property type="entry name" value="SBP"/>
</dbReference>
<evidence type="ECO:0000256" key="2">
    <source>
        <dbReference type="ARBA" id="ARBA00022448"/>
    </source>
</evidence>
<dbReference type="GO" id="GO:0055052">
    <property type="term" value="C:ATP-binding cassette (ABC) transporter complex, substrate-binding subunit-containing"/>
    <property type="evidence" value="ECO:0007669"/>
    <property type="project" value="TreeGrafter"/>
</dbReference>
<dbReference type="PANTHER" id="PTHR30061:SF50">
    <property type="entry name" value="MALTOSE_MALTODEXTRIN-BINDING PERIPLASMIC PROTEIN"/>
    <property type="match status" value="1"/>
</dbReference>
<dbReference type="RefSeq" id="WP_026647610.1">
    <property type="nucleotide sequence ID" value="NZ_JGZD01000001.1"/>
</dbReference>
<comment type="caution">
    <text evidence="5">The sequence shown here is derived from an EMBL/GenBank/DDBJ whole genome shotgun (WGS) entry which is preliminary data.</text>
</comment>
<dbReference type="Pfam" id="PF13416">
    <property type="entry name" value="SBP_bac_8"/>
    <property type="match status" value="1"/>
</dbReference>
<dbReference type="PANTHER" id="PTHR30061">
    <property type="entry name" value="MALTOSE-BINDING PERIPLASMIC PROTEIN"/>
    <property type="match status" value="1"/>
</dbReference>
<feature type="chain" id="PRO_5001819118" evidence="4">
    <location>
        <begin position="33"/>
        <end position="413"/>
    </location>
</feature>
<dbReference type="Proteomes" id="UP000029014">
    <property type="component" value="Unassembled WGS sequence"/>
</dbReference>
<evidence type="ECO:0000256" key="3">
    <source>
        <dbReference type="ARBA" id="ARBA00022729"/>
    </source>
</evidence>
<dbReference type="GO" id="GO:0042956">
    <property type="term" value="P:maltodextrin transmembrane transport"/>
    <property type="evidence" value="ECO:0007669"/>
    <property type="project" value="TreeGrafter"/>
</dbReference>
<dbReference type="EMBL" id="JGZD01000001">
    <property type="protein sequence ID" value="KFI74247.1"/>
    <property type="molecule type" value="Genomic_DNA"/>
</dbReference>
<keyword evidence="2" id="KW-0813">Transport</keyword>
<dbReference type="AlphaFoldDB" id="A0A087BT97"/>
<dbReference type="SUPFAM" id="SSF53850">
    <property type="entry name" value="Periplasmic binding protein-like II"/>
    <property type="match status" value="1"/>
</dbReference>
<name>A0A087BT97_9BIFI</name>
<protein>
    <submittedName>
        <fullName evidence="5">ABC transporter substrate-binding protein</fullName>
    </submittedName>
</protein>
<evidence type="ECO:0000256" key="1">
    <source>
        <dbReference type="ARBA" id="ARBA00008520"/>
    </source>
</evidence>
<dbReference type="STRING" id="1693.BMIN_1148"/>
<dbReference type="Gene3D" id="3.40.190.10">
    <property type="entry name" value="Periplasmic binding protein-like II"/>
    <property type="match status" value="2"/>
</dbReference>
<dbReference type="PROSITE" id="PS51257">
    <property type="entry name" value="PROKAR_LIPOPROTEIN"/>
    <property type="match status" value="1"/>
</dbReference>
<evidence type="ECO:0000313" key="5">
    <source>
        <dbReference type="EMBL" id="KFI74247.1"/>
    </source>
</evidence>
<sequence length="413" mass="43395">MTNMKKILGAGTALALLLGVAACGSGSGSGTASTTTKKTNVTLTVWGPQEDQTDSNSWLPKMEAAFAKAHPEYTLTWKNSVVAEGDAATTVKQDPTAAADVYMFANDQLGTLIDAKAIGQLSTDAVKQVKKQNDKSMVTSVTGTDGNLYGVPYTGNTWFMYYNKSKFSSKDIKSLNTMLTKGKVSFNVSNSWYLPAFYVGAGATIFGKNGTDDSAGIKLGDNATEVTKFLVSMVNNSNFVADDDNGAGLAALQNGTADVLFSGTWNAADVKKALGDNYGAAQLPEFTTEDGNSYQMKAFSGSKAAAYNPNAKSPKAAAQFAAFLGSTEAQKAHFEMRSIVPTDKSLASSVTDDPAAVAQMDTIANTSTLQSTVADMANFWDPCATFGKAIANKQVTAENAAAKTAAWQSSYNK</sequence>
<evidence type="ECO:0000313" key="6">
    <source>
        <dbReference type="Proteomes" id="UP000029014"/>
    </source>
</evidence>
<dbReference type="eggNOG" id="COG2182">
    <property type="taxonomic scope" value="Bacteria"/>
</dbReference>
<dbReference type="GO" id="GO:0015768">
    <property type="term" value="P:maltose transport"/>
    <property type="evidence" value="ECO:0007669"/>
    <property type="project" value="TreeGrafter"/>
</dbReference>
<dbReference type="GO" id="GO:1901982">
    <property type="term" value="F:maltose binding"/>
    <property type="evidence" value="ECO:0007669"/>
    <property type="project" value="TreeGrafter"/>
</dbReference>
<gene>
    <name evidence="5" type="ORF">BMIN_1148</name>
</gene>
<keyword evidence="3 4" id="KW-0732">Signal</keyword>